<evidence type="ECO:0000313" key="2">
    <source>
        <dbReference type="Proteomes" id="UP000824120"/>
    </source>
</evidence>
<protein>
    <submittedName>
        <fullName evidence="1">Uncharacterized protein</fullName>
    </submittedName>
</protein>
<comment type="caution">
    <text evidence="1">The sequence shown here is derived from an EMBL/GenBank/DDBJ whole genome shotgun (WGS) entry which is preliminary data.</text>
</comment>
<keyword evidence="2" id="KW-1185">Reference proteome</keyword>
<proteinExistence type="predicted"/>
<reference evidence="1 2" key="1">
    <citation type="submission" date="2020-09" db="EMBL/GenBank/DDBJ databases">
        <title>De no assembly of potato wild relative species, Solanum commersonii.</title>
        <authorList>
            <person name="Cho K."/>
        </authorList>
    </citation>
    <scope>NUCLEOTIDE SEQUENCE [LARGE SCALE GENOMIC DNA]</scope>
    <source>
        <strain evidence="1">LZ3.2</strain>
        <tissue evidence="1">Leaf</tissue>
    </source>
</reference>
<gene>
    <name evidence="1" type="ORF">H5410_020006</name>
</gene>
<dbReference type="AlphaFoldDB" id="A0A9J5Z8X7"/>
<name>A0A9J5Z8X7_SOLCO</name>
<evidence type="ECO:0000313" key="1">
    <source>
        <dbReference type="EMBL" id="KAG5608725.1"/>
    </source>
</evidence>
<sequence length="223" mass="25320">MERKDMKPDPSIYIVLIDAFIKNMNPNEACDLLQKVVHDESLRDLNSKSRPILKEAILSLSADPRTSSNLKILLEEGLLAALLSSKEAWWLYVGPVTKLSRRELRNIWITLANIAAAICKHGASVAENIYWKRHASLSWRDRNILQHDLLDTEKGIPSPISVTATIVFNQDRYIDRGQYQMYRVSYAYVHCNGNGSLAYAVNLDFQSVSLFQSRPAKGDDNKE</sequence>
<accession>A0A9J5Z8X7</accession>
<dbReference type="EMBL" id="JACXVP010000004">
    <property type="protein sequence ID" value="KAG5608725.1"/>
    <property type="molecule type" value="Genomic_DNA"/>
</dbReference>
<organism evidence="1 2">
    <name type="scientific">Solanum commersonii</name>
    <name type="common">Commerson's wild potato</name>
    <name type="synonym">Commerson's nightshade</name>
    <dbReference type="NCBI Taxonomy" id="4109"/>
    <lineage>
        <taxon>Eukaryota</taxon>
        <taxon>Viridiplantae</taxon>
        <taxon>Streptophyta</taxon>
        <taxon>Embryophyta</taxon>
        <taxon>Tracheophyta</taxon>
        <taxon>Spermatophyta</taxon>
        <taxon>Magnoliopsida</taxon>
        <taxon>eudicotyledons</taxon>
        <taxon>Gunneridae</taxon>
        <taxon>Pentapetalae</taxon>
        <taxon>asterids</taxon>
        <taxon>lamiids</taxon>
        <taxon>Solanales</taxon>
        <taxon>Solanaceae</taxon>
        <taxon>Solanoideae</taxon>
        <taxon>Solaneae</taxon>
        <taxon>Solanum</taxon>
    </lineage>
</organism>
<dbReference type="Proteomes" id="UP000824120">
    <property type="component" value="Chromosome 4"/>
</dbReference>